<evidence type="ECO:0000313" key="6">
    <source>
        <dbReference type="EMBL" id="GIM70365.1"/>
    </source>
</evidence>
<evidence type="ECO:0000256" key="3">
    <source>
        <dbReference type="ARBA" id="ARBA00023163"/>
    </source>
</evidence>
<feature type="domain" description="HTH tetR-type" evidence="5">
    <location>
        <begin position="10"/>
        <end position="70"/>
    </location>
</feature>
<keyword evidence="7" id="KW-1185">Reference proteome</keyword>
<name>A0A919SD13_9ACTN</name>
<dbReference type="Gene3D" id="1.10.357.10">
    <property type="entry name" value="Tetracycline Repressor, domain 2"/>
    <property type="match status" value="1"/>
</dbReference>
<dbReference type="SUPFAM" id="SSF48498">
    <property type="entry name" value="Tetracyclin repressor-like, C-terminal domain"/>
    <property type="match status" value="1"/>
</dbReference>
<sequence length="205" mass="21432">MATNVGRPRGFDREAALDAALMTFWEHGFDAASVARLTGAMGITPPSLYAAFGDKKALFREVVARYQATWGAYFGDALAEEPTASGGIALALHRAAAAFTDDAHPRGCLVISSAVHCTPDATDVADELRDIRNANLLLLEERLRSDGEPAPATRARYAGTILQGMSQQARDGATRAELEAVAALAWPPPVAPALRTGTASGVAAG</sequence>
<keyword evidence="1" id="KW-0805">Transcription regulation</keyword>
<dbReference type="PROSITE" id="PS01081">
    <property type="entry name" value="HTH_TETR_1"/>
    <property type="match status" value="1"/>
</dbReference>
<dbReference type="InterPro" id="IPR036271">
    <property type="entry name" value="Tet_transcr_reg_TetR-rel_C_sf"/>
</dbReference>
<protein>
    <submittedName>
        <fullName evidence="6">TetR family transcriptional regulator</fullName>
    </submittedName>
</protein>
<proteinExistence type="predicted"/>
<dbReference type="EMBL" id="BOQP01000008">
    <property type="protein sequence ID" value="GIM70365.1"/>
    <property type="molecule type" value="Genomic_DNA"/>
</dbReference>
<dbReference type="GO" id="GO:0003677">
    <property type="term" value="F:DNA binding"/>
    <property type="evidence" value="ECO:0007669"/>
    <property type="project" value="UniProtKB-UniRule"/>
</dbReference>
<dbReference type="PANTHER" id="PTHR47506">
    <property type="entry name" value="TRANSCRIPTIONAL REGULATORY PROTEIN"/>
    <property type="match status" value="1"/>
</dbReference>
<keyword evidence="2 4" id="KW-0238">DNA-binding</keyword>
<dbReference type="PANTHER" id="PTHR47506:SF1">
    <property type="entry name" value="HTH-TYPE TRANSCRIPTIONAL REGULATOR YJDC"/>
    <property type="match status" value="1"/>
</dbReference>
<accession>A0A919SD13</accession>
<evidence type="ECO:0000256" key="4">
    <source>
        <dbReference type="PROSITE-ProRule" id="PRU00335"/>
    </source>
</evidence>
<dbReference type="Pfam" id="PF00440">
    <property type="entry name" value="TetR_N"/>
    <property type="match status" value="1"/>
</dbReference>
<dbReference type="Proteomes" id="UP000680865">
    <property type="component" value="Unassembled WGS sequence"/>
</dbReference>
<evidence type="ECO:0000313" key="7">
    <source>
        <dbReference type="Proteomes" id="UP000680865"/>
    </source>
</evidence>
<evidence type="ECO:0000256" key="1">
    <source>
        <dbReference type="ARBA" id="ARBA00023015"/>
    </source>
</evidence>
<reference evidence="6" key="1">
    <citation type="submission" date="2021-03" db="EMBL/GenBank/DDBJ databases">
        <title>Whole genome shotgun sequence of Actinoplanes consettensis NBRC 14913.</title>
        <authorList>
            <person name="Komaki H."/>
            <person name="Tamura T."/>
        </authorList>
    </citation>
    <scope>NUCLEOTIDE SEQUENCE</scope>
    <source>
        <strain evidence="6">NBRC 14913</strain>
    </source>
</reference>
<dbReference type="Gene3D" id="1.10.10.60">
    <property type="entry name" value="Homeodomain-like"/>
    <property type="match status" value="1"/>
</dbReference>
<dbReference type="InterPro" id="IPR023772">
    <property type="entry name" value="DNA-bd_HTH_TetR-type_CS"/>
</dbReference>
<dbReference type="InterPro" id="IPR001647">
    <property type="entry name" value="HTH_TetR"/>
</dbReference>
<keyword evidence="3" id="KW-0804">Transcription</keyword>
<gene>
    <name evidence="6" type="ORF">Aco04nite_19860</name>
</gene>
<evidence type="ECO:0000259" key="5">
    <source>
        <dbReference type="PROSITE" id="PS50977"/>
    </source>
</evidence>
<dbReference type="PROSITE" id="PS50977">
    <property type="entry name" value="HTH_TETR_2"/>
    <property type="match status" value="1"/>
</dbReference>
<dbReference type="RefSeq" id="WP_212996891.1">
    <property type="nucleotide sequence ID" value="NZ_BAAATW010000003.1"/>
</dbReference>
<dbReference type="AlphaFoldDB" id="A0A919SD13"/>
<evidence type="ECO:0000256" key="2">
    <source>
        <dbReference type="ARBA" id="ARBA00023125"/>
    </source>
</evidence>
<organism evidence="6 7">
    <name type="scientific">Winogradskya consettensis</name>
    <dbReference type="NCBI Taxonomy" id="113560"/>
    <lineage>
        <taxon>Bacteria</taxon>
        <taxon>Bacillati</taxon>
        <taxon>Actinomycetota</taxon>
        <taxon>Actinomycetes</taxon>
        <taxon>Micromonosporales</taxon>
        <taxon>Micromonosporaceae</taxon>
        <taxon>Winogradskya</taxon>
    </lineage>
</organism>
<feature type="DNA-binding region" description="H-T-H motif" evidence="4">
    <location>
        <begin position="33"/>
        <end position="52"/>
    </location>
</feature>
<dbReference type="InterPro" id="IPR009057">
    <property type="entry name" value="Homeodomain-like_sf"/>
</dbReference>
<dbReference type="SUPFAM" id="SSF46689">
    <property type="entry name" value="Homeodomain-like"/>
    <property type="match status" value="1"/>
</dbReference>
<comment type="caution">
    <text evidence="6">The sequence shown here is derived from an EMBL/GenBank/DDBJ whole genome shotgun (WGS) entry which is preliminary data.</text>
</comment>